<evidence type="ECO:0000313" key="7">
    <source>
        <dbReference type="EMBL" id="CRL05511.1"/>
    </source>
</evidence>
<dbReference type="EMBL" id="CVRI01000064">
    <property type="protein sequence ID" value="CRL05511.1"/>
    <property type="molecule type" value="Genomic_DNA"/>
</dbReference>
<dbReference type="InterPro" id="IPR020846">
    <property type="entry name" value="MFS_dom"/>
</dbReference>
<evidence type="ECO:0000256" key="3">
    <source>
        <dbReference type="ARBA" id="ARBA00022989"/>
    </source>
</evidence>
<name>A0A1J1IZD6_9DIPT</name>
<dbReference type="Pfam" id="PF00083">
    <property type="entry name" value="Sugar_tr"/>
    <property type="match status" value="1"/>
</dbReference>
<dbReference type="SUPFAM" id="SSF103473">
    <property type="entry name" value="MFS general substrate transporter"/>
    <property type="match status" value="1"/>
</dbReference>
<evidence type="ECO:0000256" key="4">
    <source>
        <dbReference type="ARBA" id="ARBA00023136"/>
    </source>
</evidence>
<reference evidence="7 8" key="1">
    <citation type="submission" date="2015-04" db="EMBL/GenBank/DDBJ databases">
        <authorList>
            <person name="Syromyatnikov M.Y."/>
            <person name="Popov V.N."/>
        </authorList>
    </citation>
    <scope>NUCLEOTIDE SEQUENCE [LARGE SCALE GENOMIC DNA]</scope>
</reference>
<accession>A0A1J1IZD6</accession>
<evidence type="ECO:0000256" key="1">
    <source>
        <dbReference type="ARBA" id="ARBA00004141"/>
    </source>
</evidence>
<dbReference type="OrthoDB" id="6612291at2759"/>
<evidence type="ECO:0000259" key="6">
    <source>
        <dbReference type="PROSITE" id="PS50850"/>
    </source>
</evidence>
<feature type="domain" description="Major facilitator superfamily (MFS) profile" evidence="6">
    <location>
        <begin position="23"/>
        <end position="332"/>
    </location>
</feature>
<dbReference type="AlphaFoldDB" id="A0A1J1IZD6"/>
<dbReference type="STRING" id="568069.A0A1J1IZD6"/>
<dbReference type="Gene3D" id="1.20.1250.20">
    <property type="entry name" value="MFS general substrate transporter like domains"/>
    <property type="match status" value="1"/>
</dbReference>
<feature type="transmembrane region" description="Helical" evidence="5">
    <location>
        <begin position="188"/>
        <end position="212"/>
    </location>
</feature>
<dbReference type="PROSITE" id="PS50850">
    <property type="entry name" value="MFS"/>
    <property type="match status" value="1"/>
</dbReference>
<feature type="transmembrane region" description="Helical" evidence="5">
    <location>
        <begin position="26"/>
        <end position="48"/>
    </location>
</feature>
<dbReference type="InterPro" id="IPR005828">
    <property type="entry name" value="MFS_sugar_transport-like"/>
</dbReference>
<dbReference type="PANTHER" id="PTHR23529:SF2">
    <property type="entry name" value="GH19118P-RELATED"/>
    <property type="match status" value="1"/>
</dbReference>
<evidence type="ECO:0000313" key="8">
    <source>
        <dbReference type="Proteomes" id="UP000183832"/>
    </source>
</evidence>
<keyword evidence="4 5" id="KW-0472">Membrane</keyword>
<dbReference type="PANTHER" id="PTHR23529">
    <property type="entry name" value="GH19118P-RELATED"/>
    <property type="match status" value="1"/>
</dbReference>
<feature type="transmembrane region" description="Helical" evidence="5">
    <location>
        <begin position="276"/>
        <end position="299"/>
    </location>
</feature>
<keyword evidence="3 5" id="KW-1133">Transmembrane helix</keyword>
<dbReference type="GO" id="GO:0016020">
    <property type="term" value="C:membrane"/>
    <property type="evidence" value="ECO:0007669"/>
    <property type="project" value="UniProtKB-SubCell"/>
</dbReference>
<protein>
    <submittedName>
        <fullName evidence="7">CLUMA_CG018677, isoform A</fullName>
    </submittedName>
</protein>
<feature type="transmembrane region" description="Helical" evidence="5">
    <location>
        <begin position="68"/>
        <end position="87"/>
    </location>
</feature>
<evidence type="ECO:0000256" key="2">
    <source>
        <dbReference type="ARBA" id="ARBA00022692"/>
    </source>
</evidence>
<dbReference type="InterPro" id="IPR036259">
    <property type="entry name" value="MFS_trans_sf"/>
</dbReference>
<organism evidence="7 8">
    <name type="scientific">Clunio marinus</name>
    <dbReference type="NCBI Taxonomy" id="568069"/>
    <lineage>
        <taxon>Eukaryota</taxon>
        <taxon>Metazoa</taxon>
        <taxon>Ecdysozoa</taxon>
        <taxon>Arthropoda</taxon>
        <taxon>Hexapoda</taxon>
        <taxon>Insecta</taxon>
        <taxon>Pterygota</taxon>
        <taxon>Neoptera</taxon>
        <taxon>Endopterygota</taxon>
        <taxon>Diptera</taxon>
        <taxon>Nematocera</taxon>
        <taxon>Chironomoidea</taxon>
        <taxon>Chironomidae</taxon>
        <taxon>Clunio</taxon>
    </lineage>
</organism>
<feature type="transmembrane region" description="Helical" evidence="5">
    <location>
        <begin position="123"/>
        <end position="144"/>
    </location>
</feature>
<comment type="subcellular location">
    <subcellularLocation>
        <location evidence="1">Membrane</location>
        <topology evidence="1">Multi-pass membrane protein</topology>
    </subcellularLocation>
</comment>
<gene>
    <name evidence="7" type="ORF">CLUMA_CG018677</name>
</gene>
<keyword evidence="2 5" id="KW-0812">Transmembrane</keyword>
<dbReference type="GO" id="GO:0022857">
    <property type="term" value="F:transmembrane transporter activity"/>
    <property type="evidence" value="ECO:0007669"/>
    <property type="project" value="InterPro"/>
</dbReference>
<evidence type="ECO:0000256" key="5">
    <source>
        <dbReference type="SAM" id="Phobius"/>
    </source>
</evidence>
<sequence length="332" mass="37712">MNANTNPETFSDWFHYMLRNKQQASALSGGLVIMIYSGQMLAWGIFNYNIQYEDEFSNAFMPTLSRLWLFWLVASWFIAAAVAAYLGAKLVENIRKIKIYIIGYSLMMISSCFFIIFSNWATMILVARIIAGISHGISFISVLVHAGEICTPKLRGMIVSSIQISIFIGVFIASLSNMQRFAVGTYQINFNLITGIIGIVLTLGGLILLYFLHIESPVYFIRKQQSQKAQTIMMKLRNEDELSDETRNDLEDIHKMFGEDFTTRDEMFEKKNIQSLTWMIILRVAFVCSFNMPLNLVWLSSIFTTIDSGEIDPSAVSLIALFISYISNTDSL</sequence>
<dbReference type="Proteomes" id="UP000183832">
    <property type="component" value="Unassembled WGS sequence"/>
</dbReference>
<feature type="transmembrane region" description="Helical" evidence="5">
    <location>
        <begin position="156"/>
        <end position="176"/>
    </location>
</feature>
<feature type="transmembrane region" description="Helical" evidence="5">
    <location>
        <begin position="99"/>
        <end position="117"/>
    </location>
</feature>
<proteinExistence type="predicted"/>
<keyword evidence="8" id="KW-1185">Reference proteome</keyword>